<organism evidence="3 4">
    <name type="scientific">Chitinivorax tropicus</name>
    <dbReference type="NCBI Taxonomy" id="714531"/>
    <lineage>
        <taxon>Bacteria</taxon>
        <taxon>Pseudomonadati</taxon>
        <taxon>Pseudomonadota</taxon>
        <taxon>Betaproteobacteria</taxon>
        <taxon>Chitinivorax</taxon>
    </lineage>
</organism>
<dbReference type="EMBL" id="JACHHY010000001">
    <property type="protein sequence ID" value="MBB5016817.1"/>
    <property type="molecule type" value="Genomic_DNA"/>
</dbReference>
<sequence>MHKILVAVDGSASALRALDAILARVADLKSGAELHLVNVQYPLHGEVASFIDAAQIKQYHQEEGDRALAEAVQKVAAAGVPYVAKVRVGRPEQSLLEYVKEQGCSEMVLGAQGVGSFSSMLMGSVATKILHVSPCPVLLVR</sequence>
<accession>A0A840MJ55</accession>
<dbReference type="InterPro" id="IPR006016">
    <property type="entry name" value="UspA"/>
</dbReference>
<proteinExistence type="inferred from homology"/>
<keyword evidence="4" id="KW-1185">Reference proteome</keyword>
<comment type="caution">
    <text evidence="3">The sequence shown here is derived from an EMBL/GenBank/DDBJ whole genome shotgun (WGS) entry which is preliminary data.</text>
</comment>
<reference evidence="3 4" key="1">
    <citation type="submission" date="2020-08" db="EMBL/GenBank/DDBJ databases">
        <title>Genomic Encyclopedia of Type Strains, Phase IV (KMG-IV): sequencing the most valuable type-strain genomes for metagenomic binning, comparative biology and taxonomic classification.</title>
        <authorList>
            <person name="Goeker M."/>
        </authorList>
    </citation>
    <scope>NUCLEOTIDE SEQUENCE [LARGE SCALE GENOMIC DNA]</scope>
    <source>
        <strain evidence="3 4">DSM 27165</strain>
    </source>
</reference>
<evidence type="ECO:0000313" key="4">
    <source>
        <dbReference type="Proteomes" id="UP000575898"/>
    </source>
</evidence>
<dbReference type="InterPro" id="IPR014729">
    <property type="entry name" value="Rossmann-like_a/b/a_fold"/>
</dbReference>
<evidence type="ECO:0000313" key="3">
    <source>
        <dbReference type="EMBL" id="MBB5016817.1"/>
    </source>
</evidence>
<dbReference type="SUPFAM" id="SSF52402">
    <property type="entry name" value="Adenine nucleotide alpha hydrolases-like"/>
    <property type="match status" value="1"/>
</dbReference>
<dbReference type="CDD" id="cd00293">
    <property type="entry name" value="USP-like"/>
    <property type="match status" value="1"/>
</dbReference>
<dbReference type="PANTHER" id="PTHR31964:SF113">
    <property type="entry name" value="USPA DOMAIN-CONTAINING PROTEIN"/>
    <property type="match status" value="1"/>
</dbReference>
<dbReference type="Gene3D" id="3.40.50.620">
    <property type="entry name" value="HUPs"/>
    <property type="match status" value="1"/>
</dbReference>
<dbReference type="InterPro" id="IPR006015">
    <property type="entry name" value="Universal_stress_UspA"/>
</dbReference>
<dbReference type="PRINTS" id="PR01438">
    <property type="entry name" value="UNVRSLSTRESS"/>
</dbReference>
<evidence type="ECO:0000256" key="1">
    <source>
        <dbReference type="ARBA" id="ARBA00008791"/>
    </source>
</evidence>
<dbReference type="Pfam" id="PF00582">
    <property type="entry name" value="Usp"/>
    <property type="match status" value="1"/>
</dbReference>
<dbReference type="Proteomes" id="UP000575898">
    <property type="component" value="Unassembled WGS sequence"/>
</dbReference>
<dbReference type="PANTHER" id="PTHR31964">
    <property type="entry name" value="ADENINE NUCLEOTIDE ALPHA HYDROLASES-LIKE SUPERFAMILY PROTEIN"/>
    <property type="match status" value="1"/>
</dbReference>
<evidence type="ECO:0000259" key="2">
    <source>
        <dbReference type="Pfam" id="PF00582"/>
    </source>
</evidence>
<protein>
    <submittedName>
        <fullName evidence="3">Nucleotide-binding universal stress UspA family protein</fullName>
    </submittedName>
</protein>
<feature type="domain" description="UspA" evidence="2">
    <location>
        <begin position="1"/>
        <end position="141"/>
    </location>
</feature>
<dbReference type="AlphaFoldDB" id="A0A840MJ55"/>
<dbReference type="RefSeq" id="WP_184033632.1">
    <property type="nucleotide sequence ID" value="NZ_JACHHY010000001.1"/>
</dbReference>
<name>A0A840MJ55_9PROT</name>
<gene>
    <name evidence="3" type="ORF">HNQ59_000079</name>
</gene>
<comment type="similarity">
    <text evidence="1">Belongs to the universal stress protein A family.</text>
</comment>